<dbReference type="InterPro" id="IPR019235">
    <property type="entry name" value="DUF2178_TM"/>
</dbReference>
<dbReference type="Pfam" id="PF09946">
    <property type="entry name" value="DUF2178"/>
    <property type="match status" value="1"/>
</dbReference>
<keyword evidence="3" id="KW-1185">Reference proteome</keyword>
<keyword evidence="1" id="KW-0812">Transmembrane</keyword>
<evidence type="ECO:0000256" key="1">
    <source>
        <dbReference type="SAM" id="Phobius"/>
    </source>
</evidence>
<organism evidence="2 3">
    <name type="scientific">Tahibacter aquaticus</name>
    <dbReference type="NCBI Taxonomy" id="520092"/>
    <lineage>
        <taxon>Bacteria</taxon>
        <taxon>Pseudomonadati</taxon>
        <taxon>Pseudomonadota</taxon>
        <taxon>Gammaproteobacteria</taxon>
        <taxon>Lysobacterales</taxon>
        <taxon>Rhodanobacteraceae</taxon>
        <taxon>Tahibacter</taxon>
    </lineage>
</organism>
<sequence>MQIALVILISALTGALLAGPWIDWPTSEGLVGVVLMVGAALYMRRHWQQRAAVQGDEPGEPEQEVWHGLASTSLIGAQMLTALLMAGPAMQMHSAASNRLGAMTWTLIGGALLSWYILHRREVVKDERDRAIDARATSLSGMTLALLIIVISVTLGFNPPQRLQAMSHAFLANVLMLTLVVSSLVRHALQLWGYRRDTLDSSA</sequence>
<comment type="caution">
    <text evidence="2">The sequence shown here is derived from an EMBL/GenBank/DDBJ whole genome shotgun (WGS) entry which is preliminary data.</text>
</comment>
<protein>
    <submittedName>
        <fullName evidence="2">Uncharacterized protein</fullName>
    </submittedName>
</protein>
<feature type="transmembrane region" description="Helical" evidence="1">
    <location>
        <begin position="169"/>
        <end position="189"/>
    </location>
</feature>
<dbReference type="Proteomes" id="UP000295293">
    <property type="component" value="Unassembled WGS sequence"/>
</dbReference>
<dbReference type="EMBL" id="SNZH01000015">
    <property type="protein sequence ID" value="TDR39749.1"/>
    <property type="molecule type" value="Genomic_DNA"/>
</dbReference>
<feature type="transmembrane region" description="Helical" evidence="1">
    <location>
        <begin position="65"/>
        <end position="87"/>
    </location>
</feature>
<keyword evidence="1" id="KW-1133">Transmembrane helix</keyword>
<reference evidence="2 3" key="1">
    <citation type="submission" date="2019-03" db="EMBL/GenBank/DDBJ databases">
        <title>Genomic Encyclopedia of Type Strains, Phase IV (KMG-IV): sequencing the most valuable type-strain genomes for metagenomic binning, comparative biology and taxonomic classification.</title>
        <authorList>
            <person name="Goeker M."/>
        </authorList>
    </citation>
    <scope>NUCLEOTIDE SEQUENCE [LARGE SCALE GENOMIC DNA]</scope>
    <source>
        <strain evidence="2 3">DSM 21667</strain>
    </source>
</reference>
<name>A0A4R6YQ35_9GAMM</name>
<proteinExistence type="predicted"/>
<gene>
    <name evidence="2" type="ORF">DFR29_115139</name>
</gene>
<dbReference type="AlphaFoldDB" id="A0A4R6YQ35"/>
<feature type="transmembrane region" description="Helical" evidence="1">
    <location>
        <begin position="28"/>
        <end position="44"/>
    </location>
</feature>
<keyword evidence="1" id="KW-0472">Membrane</keyword>
<evidence type="ECO:0000313" key="3">
    <source>
        <dbReference type="Proteomes" id="UP000295293"/>
    </source>
</evidence>
<accession>A0A4R6YQ35</accession>
<feature type="transmembrane region" description="Helical" evidence="1">
    <location>
        <begin position="99"/>
        <end position="118"/>
    </location>
</feature>
<dbReference type="OrthoDB" id="6024295at2"/>
<feature type="transmembrane region" description="Helical" evidence="1">
    <location>
        <begin position="139"/>
        <end position="157"/>
    </location>
</feature>
<evidence type="ECO:0000313" key="2">
    <source>
        <dbReference type="EMBL" id="TDR39749.1"/>
    </source>
</evidence>
<dbReference type="RefSeq" id="WP_133820745.1">
    <property type="nucleotide sequence ID" value="NZ_SNZH01000015.1"/>
</dbReference>